<feature type="domain" description="DH" evidence="1">
    <location>
        <begin position="275"/>
        <end position="455"/>
    </location>
</feature>
<name>A0A9P6ZI50_9AGAM</name>
<evidence type="ECO:0000313" key="2">
    <source>
        <dbReference type="EMBL" id="KAG1766227.1"/>
    </source>
</evidence>
<evidence type="ECO:0000259" key="1">
    <source>
        <dbReference type="PROSITE" id="PS50010"/>
    </source>
</evidence>
<sequence>MLFVCLSTSSRIVDLGPVSEPEVHHQTEDWLSTVDPGILHTLPESEVHHQTIIYKTITQEEQYVQDLDAVEAPFIRPLLKASPPVMPPNTLDEFVEEVFGNTLDLRECNRRLVEAMYVRQREQAPIIQRIGDVFLEAARGFRFAYPTYVGHLPLAEKRFEDEIESNTDLRLFLEECSRQSKHQEARRLDLKHFLSRPSGHLQKYPIALEAIMKETTEGNPDAYYLAEAIEAIRNLQNVAQLRTFQTAMDKGPTGKWEWHDMVSKDVRESLSKAEAKRHITFELIKGETAYVRDLENIELIYVQALRGMDRPVIARDRLNGFITDVFHNSAELHSHHRKLLDQLHDTQREEHPVIKSITAPMFDAALNFRGAYMEYIPNYPIAAYRIDDEMANNINFKTFVDHCIRHPDAHRLDMKSFINRPIPRLLRYELLLKGIMDETPAVHDDHEAIPQVLES</sequence>
<dbReference type="GO" id="GO:0005085">
    <property type="term" value="F:guanyl-nucleotide exchange factor activity"/>
    <property type="evidence" value="ECO:0007669"/>
    <property type="project" value="InterPro"/>
</dbReference>
<dbReference type="Proteomes" id="UP000714275">
    <property type="component" value="Unassembled WGS sequence"/>
</dbReference>
<dbReference type="Pfam" id="PF00621">
    <property type="entry name" value="RhoGEF"/>
    <property type="match status" value="2"/>
</dbReference>
<evidence type="ECO:0000313" key="3">
    <source>
        <dbReference type="Proteomes" id="UP000714275"/>
    </source>
</evidence>
<proteinExistence type="predicted"/>
<organism evidence="2 3">
    <name type="scientific">Suillus placidus</name>
    <dbReference type="NCBI Taxonomy" id="48579"/>
    <lineage>
        <taxon>Eukaryota</taxon>
        <taxon>Fungi</taxon>
        <taxon>Dikarya</taxon>
        <taxon>Basidiomycota</taxon>
        <taxon>Agaricomycotina</taxon>
        <taxon>Agaricomycetes</taxon>
        <taxon>Agaricomycetidae</taxon>
        <taxon>Boletales</taxon>
        <taxon>Suillineae</taxon>
        <taxon>Suillaceae</taxon>
        <taxon>Suillus</taxon>
    </lineage>
</organism>
<keyword evidence="3" id="KW-1185">Reference proteome</keyword>
<accession>A0A9P6ZI50</accession>
<protein>
    <submittedName>
        <fullName evidence="2">Dbl homology domain-containing protein</fullName>
    </submittedName>
</protein>
<gene>
    <name evidence="2" type="ORF">EV702DRAFT_1257151</name>
</gene>
<dbReference type="OrthoDB" id="2272012at2759"/>
<dbReference type="PANTHER" id="PTHR46572">
    <property type="entry name" value="RHO1 GDP-GTP EXCHANGE PROTEIN 1-RELATED"/>
    <property type="match status" value="1"/>
</dbReference>
<dbReference type="AlphaFoldDB" id="A0A9P6ZI50"/>
<dbReference type="PROSITE" id="PS50010">
    <property type="entry name" value="DH_2"/>
    <property type="match status" value="2"/>
</dbReference>
<feature type="domain" description="DH" evidence="1">
    <location>
        <begin position="48"/>
        <end position="242"/>
    </location>
</feature>
<dbReference type="SUPFAM" id="SSF48065">
    <property type="entry name" value="DBL homology domain (DH-domain)"/>
    <property type="match status" value="2"/>
</dbReference>
<dbReference type="InterPro" id="IPR052233">
    <property type="entry name" value="Rho-type_GEFs"/>
</dbReference>
<dbReference type="SMART" id="SM00325">
    <property type="entry name" value="RhoGEF"/>
    <property type="match status" value="2"/>
</dbReference>
<dbReference type="PANTHER" id="PTHR46572:SF1">
    <property type="entry name" value="RHO1 GUANINE NUCLEOTIDE EXCHANGE FACTOR TUS1"/>
    <property type="match status" value="1"/>
</dbReference>
<dbReference type="EMBL" id="JABBWD010000098">
    <property type="protein sequence ID" value="KAG1766227.1"/>
    <property type="molecule type" value="Genomic_DNA"/>
</dbReference>
<reference evidence="2" key="1">
    <citation type="journal article" date="2020" name="New Phytol.">
        <title>Comparative genomics reveals dynamic genome evolution in host specialist ectomycorrhizal fungi.</title>
        <authorList>
            <person name="Lofgren L.A."/>
            <person name="Nguyen N.H."/>
            <person name="Vilgalys R."/>
            <person name="Ruytinx J."/>
            <person name="Liao H.L."/>
            <person name="Branco S."/>
            <person name="Kuo A."/>
            <person name="LaButti K."/>
            <person name="Lipzen A."/>
            <person name="Andreopoulos W."/>
            <person name="Pangilinan J."/>
            <person name="Riley R."/>
            <person name="Hundley H."/>
            <person name="Na H."/>
            <person name="Barry K."/>
            <person name="Grigoriev I.V."/>
            <person name="Stajich J.E."/>
            <person name="Kennedy P.G."/>
        </authorList>
    </citation>
    <scope>NUCLEOTIDE SEQUENCE</scope>
    <source>
        <strain evidence="2">DOB743</strain>
    </source>
</reference>
<dbReference type="InterPro" id="IPR000219">
    <property type="entry name" value="DH_dom"/>
</dbReference>
<dbReference type="Gene3D" id="1.20.900.10">
    <property type="entry name" value="Dbl homology (DH) domain"/>
    <property type="match status" value="2"/>
</dbReference>
<comment type="caution">
    <text evidence="2">The sequence shown here is derived from an EMBL/GenBank/DDBJ whole genome shotgun (WGS) entry which is preliminary data.</text>
</comment>
<dbReference type="InterPro" id="IPR035899">
    <property type="entry name" value="DBL_dom_sf"/>
</dbReference>
<dbReference type="CDD" id="cd00160">
    <property type="entry name" value="RhoGEF"/>
    <property type="match status" value="2"/>
</dbReference>